<evidence type="ECO:0000313" key="2">
    <source>
        <dbReference type="Proteomes" id="UP000269396"/>
    </source>
</evidence>
<dbReference type="AlphaFoldDB" id="A0A183PKP0"/>
<accession>A0A183PKP0</accession>
<evidence type="ECO:0000313" key="1">
    <source>
        <dbReference type="EMBL" id="VDP67209.1"/>
    </source>
</evidence>
<sequence length="55" mass="6203">MLIIVFVFCSVLFVDGLPELSVGRLIVTFVDFSVYFVDLSDFFSVLPRLLLRASS</sequence>
<protein>
    <submittedName>
        <fullName evidence="1">Uncharacterized protein</fullName>
    </submittedName>
</protein>
<dbReference type="EMBL" id="UZAL01035222">
    <property type="protein sequence ID" value="VDP67209.1"/>
    <property type="molecule type" value="Genomic_DNA"/>
</dbReference>
<proteinExistence type="predicted"/>
<dbReference type="Proteomes" id="UP000269396">
    <property type="component" value="Unassembled WGS sequence"/>
</dbReference>
<gene>
    <name evidence="1" type="ORF">SMTD_LOCUS14923</name>
</gene>
<reference evidence="1 2" key="1">
    <citation type="submission" date="2018-11" db="EMBL/GenBank/DDBJ databases">
        <authorList>
            <consortium name="Pathogen Informatics"/>
        </authorList>
    </citation>
    <scope>NUCLEOTIDE SEQUENCE [LARGE SCALE GENOMIC DNA]</scope>
    <source>
        <strain>Denwood</strain>
        <strain evidence="2">Zambia</strain>
    </source>
</reference>
<keyword evidence="2" id="KW-1185">Reference proteome</keyword>
<name>A0A183PKP0_9TREM</name>
<organism evidence="1 2">
    <name type="scientific">Schistosoma mattheei</name>
    <dbReference type="NCBI Taxonomy" id="31246"/>
    <lineage>
        <taxon>Eukaryota</taxon>
        <taxon>Metazoa</taxon>
        <taxon>Spiralia</taxon>
        <taxon>Lophotrochozoa</taxon>
        <taxon>Platyhelminthes</taxon>
        <taxon>Trematoda</taxon>
        <taxon>Digenea</taxon>
        <taxon>Strigeidida</taxon>
        <taxon>Schistosomatoidea</taxon>
        <taxon>Schistosomatidae</taxon>
        <taxon>Schistosoma</taxon>
    </lineage>
</organism>